<evidence type="ECO:0000313" key="3">
    <source>
        <dbReference type="EMBL" id="MDI6103474.1"/>
    </source>
</evidence>
<feature type="compositionally biased region" description="Basic and acidic residues" evidence="1">
    <location>
        <begin position="21"/>
        <end position="38"/>
    </location>
</feature>
<comment type="caution">
    <text evidence="3">The sequence shown here is derived from an EMBL/GenBank/DDBJ whole genome shotgun (WGS) entry which is preliminary data.</text>
</comment>
<protein>
    <submittedName>
        <fullName evidence="3">DUF6346 domain-containing protein</fullName>
    </submittedName>
</protein>
<feature type="transmembrane region" description="Helical" evidence="2">
    <location>
        <begin position="48"/>
        <end position="69"/>
    </location>
</feature>
<sequence>MSSDDEWIDKQRARVKALQEQLEREETEREAAASERAVRSKSSASRDAVFLVGMSVLAVVLFLSGMTLVRLGGQDFGDATRTGRASVARCWGHGPVTGKGFGYWDTCDVTVRWDDGTVEDLTKDHIFAASDRGEEIRIGDLGRHRTSRELAREDVPYRPWLRWIGVPVMLIGALPGILAVLVIREHLRSLFRFRRR</sequence>
<dbReference type="InterPro" id="IPR045927">
    <property type="entry name" value="DUF6346"/>
</dbReference>
<keyword evidence="4" id="KW-1185">Reference proteome</keyword>
<dbReference type="RefSeq" id="WP_282764608.1">
    <property type="nucleotide sequence ID" value="NZ_JASCTH010000025.1"/>
</dbReference>
<accession>A0ABT6WUV6</accession>
<dbReference type="Proteomes" id="UP001241758">
    <property type="component" value="Unassembled WGS sequence"/>
</dbReference>
<name>A0ABT6WUV6_9ACTN</name>
<evidence type="ECO:0000256" key="1">
    <source>
        <dbReference type="SAM" id="MobiDB-lite"/>
    </source>
</evidence>
<organism evidence="3 4">
    <name type="scientific">Actinoplanes sandaracinus</name>
    <dbReference type="NCBI Taxonomy" id="3045177"/>
    <lineage>
        <taxon>Bacteria</taxon>
        <taxon>Bacillati</taxon>
        <taxon>Actinomycetota</taxon>
        <taxon>Actinomycetes</taxon>
        <taxon>Micromonosporales</taxon>
        <taxon>Micromonosporaceae</taxon>
        <taxon>Actinoplanes</taxon>
    </lineage>
</organism>
<feature type="transmembrane region" description="Helical" evidence="2">
    <location>
        <begin position="160"/>
        <end position="183"/>
    </location>
</feature>
<keyword evidence="2" id="KW-0472">Membrane</keyword>
<dbReference type="EMBL" id="JASCTH010000025">
    <property type="protein sequence ID" value="MDI6103474.1"/>
    <property type="molecule type" value="Genomic_DNA"/>
</dbReference>
<feature type="region of interest" description="Disordered" evidence="1">
    <location>
        <begin position="19"/>
        <end position="38"/>
    </location>
</feature>
<keyword evidence="2" id="KW-0812">Transmembrane</keyword>
<gene>
    <name evidence="3" type="ORF">QLQ12_33180</name>
</gene>
<dbReference type="Pfam" id="PF19873">
    <property type="entry name" value="DUF6346"/>
    <property type="match status" value="1"/>
</dbReference>
<evidence type="ECO:0000313" key="4">
    <source>
        <dbReference type="Proteomes" id="UP001241758"/>
    </source>
</evidence>
<reference evidence="3 4" key="1">
    <citation type="submission" date="2023-05" db="EMBL/GenBank/DDBJ databases">
        <title>Actinoplanes sp. NEAU-A12 genome sequencing.</title>
        <authorList>
            <person name="Wang Z.-S."/>
        </authorList>
    </citation>
    <scope>NUCLEOTIDE SEQUENCE [LARGE SCALE GENOMIC DNA]</scope>
    <source>
        <strain evidence="3 4">NEAU-A12</strain>
    </source>
</reference>
<keyword evidence="2" id="KW-1133">Transmembrane helix</keyword>
<proteinExistence type="predicted"/>
<evidence type="ECO:0000256" key="2">
    <source>
        <dbReference type="SAM" id="Phobius"/>
    </source>
</evidence>